<dbReference type="InterPro" id="IPR036812">
    <property type="entry name" value="NAD(P)_OxRdtase_dom_sf"/>
</dbReference>
<dbReference type="RefSeq" id="WP_194293526.1">
    <property type="nucleotide sequence ID" value="NZ_WEGH01000004.1"/>
</dbReference>
<dbReference type="AlphaFoldDB" id="A0A7K0C448"/>
<organism evidence="2 3">
    <name type="scientific">Actinomadura macrotermitis</name>
    <dbReference type="NCBI Taxonomy" id="2585200"/>
    <lineage>
        <taxon>Bacteria</taxon>
        <taxon>Bacillati</taxon>
        <taxon>Actinomycetota</taxon>
        <taxon>Actinomycetes</taxon>
        <taxon>Streptosporangiales</taxon>
        <taxon>Thermomonosporaceae</taxon>
        <taxon>Actinomadura</taxon>
    </lineage>
</organism>
<dbReference type="PRINTS" id="PR00069">
    <property type="entry name" value="ALDKETRDTASE"/>
</dbReference>
<dbReference type="GO" id="GO:0016491">
    <property type="term" value="F:oxidoreductase activity"/>
    <property type="evidence" value="ECO:0007669"/>
    <property type="project" value="UniProtKB-KW"/>
</dbReference>
<dbReference type="PANTHER" id="PTHR43638">
    <property type="entry name" value="OXIDOREDUCTASE, ALDO/KETO REDUCTASE FAMILY PROTEIN"/>
    <property type="match status" value="1"/>
</dbReference>
<reference evidence="2 3" key="1">
    <citation type="submission" date="2019-10" db="EMBL/GenBank/DDBJ databases">
        <title>Actinomadura rubteroloni sp. nov. and Actinomadura macrotermitis sp. nov., isolated from the gut of fungus growing-termite Macrotermes natalensis.</title>
        <authorList>
            <person name="Benndorf R."/>
            <person name="Martin K."/>
            <person name="Kuefner M."/>
            <person name="De Beer W."/>
            <person name="Kaster A.-K."/>
            <person name="Vollmers J."/>
            <person name="Poulsen M."/>
            <person name="Beemelmanns C."/>
        </authorList>
    </citation>
    <scope>NUCLEOTIDE SEQUENCE [LARGE SCALE GENOMIC DNA]</scope>
    <source>
        <strain evidence="2 3">RB68</strain>
    </source>
</reference>
<proteinExistence type="predicted"/>
<name>A0A7K0C448_9ACTN</name>
<comment type="caution">
    <text evidence="2">The sequence shown here is derived from an EMBL/GenBank/DDBJ whole genome shotgun (WGS) entry which is preliminary data.</text>
</comment>
<evidence type="ECO:0000313" key="3">
    <source>
        <dbReference type="Proteomes" id="UP000487268"/>
    </source>
</evidence>
<protein>
    <submittedName>
        <fullName evidence="2">Putative oxidoreductase</fullName>
        <ecNumber evidence="2">1.-.-.-</ecNumber>
    </submittedName>
</protein>
<feature type="domain" description="NADP-dependent oxidoreductase" evidence="1">
    <location>
        <begin position="23"/>
        <end position="276"/>
    </location>
</feature>
<keyword evidence="2" id="KW-0560">Oxidoreductase</keyword>
<dbReference type="EMBL" id="WEGH01000004">
    <property type="protein sequence ID" value="MQY08156.1"/>
    <property type="molecule type" value="Genomic_DNA"/>
</dbReference>
<sequence>MKEVIALRYRRLGTTGEFLPIVGQGTWKLEQADYEQARRSILSGIDAGMTHLDTAEDYGKGRAEELLGRILLARRDDVFLTSKVHPDHATRAADVRAACHASCRRLGTDRLDLYLLHWPGDASLEECVTAFRSLQQEGAIRHWGVSNFSLQDLDHLARLSPRGEAACNQIFYHLAERRIEHRVLPRGDRMGLSTIAYSPLGSGVFPPPGHPGNPVLERIARCHGASTAQVALAWLARHDSIMLLARSYRPEHTLANAASADLRLTPADVGSLDAAYPAAPYDGLLPTR</sequence>
<evidence type="ECO:0000259" key="1">
    <source>
        <dbReference type="Pfam" id="PF00248"/>
    </source>
</evidence>
<dbReference type="Proteomes" id="UP000487268">
    <property type="component" value="Unassembled WGS sequence"/>
</dbReference>
<dbReference type="SUPFAM" id="SSF51430">
    <property type="entry name" value="NAD(P)-linked oxidoreductase"/>
    <property type="match status" value="1"/>
</dbReference>
<dbReference type="Gene3D" id="3.20.20.100">
    <property type="entry name" value="NADP-dependent oxidoreductase domain"/>
    <property type="match status" value="1"/>
</dbReference>
<dbReference type="Pfam" id="PF00248">
    <property type="entry name" value="Aldo_ket_red"/>
    <property type="match status" value="1"/>
</dbReference>
<gene>
    <name evidence="2" type="ORF">ACRB68_62620</name>
</gene>
<dbReference type="EC" id="1.-.-.-" evidence="2"/>
<dbReference type="InterPro" id="IPR023210">
    <property type="entry name" value="NADP_OxRdtase_dom"/>
</dbReference>
<evidence type="ECO:0000313" key="2">
    <source>
        <dbReference type="EMBL" id="MQY08156.1"/>
    </source>
</evidence>
<keyword evidence="3" id="KW-1185">Reference proteome</keyword>
<accession>A0A7K0C448</accession>
<dbReference type="PANTHER" id="PTHR43638:SF3">
    <property type="entry name" value="ALDEHYDE REDUCTASE"/>
    <property type="match status" value="1"/>
</dbReference>
<dbReference type="InterPro" id="IPR020471">
    <property type="entry name" value="AKR"/>
</dbReference>